<comment type="caution">
    <text evidence="1">The sequence shown here is derived from an EMBL/GenBank/DDBJ whole genome shotgun (WGS) entry which is preliminary data.</text>
</comment>
<name>A0A0R2JJV5_9LACO</name>
<dbReference type="Proteomes" id="UP000051673">
    <property type="component" value="Unassembled WGS sequence"/>
</dbReference>
<dbReference type="EMBL" id="JQCD01000018">
    <property type="protein sequence ID" value="KRN77504.1"/>
    <property type="molecule type" value="Genomic_DNA"/>
</dbReference>
<dbReference type="PATRIC" id="fig|1620.3.peg.1595"/>
<evidence type="ECO:0000313" key="2">
    <source>
        <dbReference type="Proteomes" id="UP000051673"/>
    </source>
</evidence>
<reference evidence="1 2" key="1">
    <citation type="journal article" date="2015" name="Genome Announc.">
        <title>Expanding the biotechnology potential of lactobacilli through comparative genomics of 213 strains and associated genera.</title>
        <authorList>
            <person name="Sun Z."/>
            <person name="Harris H.M."/>
            <person name="McCann A."/>
            <person name="Guo C."/>
            <person name="Argimon S."/>
            <person name="Zhang W."/>
            <person name="Yang X."/>
            <person name="Jeffery I.B."/>
            <person name="Cooney J.C."/>
            <person name="Kagawa T.F."/>
            <person name="Liu W."/>
            <person name="Song Y."/>
            <person name="Salvetti E."/>
            <person name="Wrobel A."/>
            <person name="Rasinkangas P."/>
            <person name="Parkhill J."/>
            <person name="Rea M.C."/>
            <person name="O'Sullivan O."/>
            <person name="Ritari J."/>
            <person name="Douillard F.P."/>
            <person name="Paul Ross R."/>
            <person name="Yang R."/>
            <person name="Briner A.E."/>
            <person name="Felis G.E."/>
            <person name="de Vos W.M."/>
            <person name="Barrangou R."/>
            <person name="Klaenhammer T.R."/>
            <person name="Caufield P.W."/>
            <person name="Cui Y."/>
            <person name="Zhang H."/>
            <person name="O'Toole P.W."/>
        </authorList>
    </citation>
    <scope>NUCLEOTIDE SEQUENCE [LARGE SCALE GENOMIC DNA]</scope>
    <source>
        <strain evidence="1 2">DSM 20014</strain>
    </source>
</reference>
<dbReference type="OrthoDB" id="2149653at2"/>
<sequence length="396" mass="44569">MQGHDAQGVFKRISLATKIIDARAGLAEMTIPRNFYEAVGPYQNAEFEIFGEDDNVVVSTVPIGFEVYNNHAHMIVGDSKPYIDEVDKLLQDILNESNTRLKSVSDESTRILNSITNTADGLDGRLSTAQGSLGSLENLVKLMTTEIQKNGAGVLGRENTWLETNIFAKVIEGLVKGLSISFYGSADPQQNLDNNAFNAKLPAFSLTANYYSGNRLQKNPFTRDEVLVLSFRFSTTTALQFAIMVGSDFGEARTRVINNINATPTYQPWKFTFEWGKKLMDMRPYLTKDFESYFTNGSFPMYQIDGYSVHLRGQVRPKKKIKFTQHDQKIYIARGLPFNAVTSQRFAQAWTKVTPYTLRVEGGDIWMERVYNNDNSLATLDPNQLFTFGTTALITR</sequence>
<dbReference type="RefSeq" id="WP_057786613.1">
    <property type="nucleotide sequence ID" value="NZ_JQCD01000018.1"/>
</dbReference>
<protein>
    <submittedName>
        <fullName evidence="1">Uncharacterized protein</fullName>
    </submittedName>
</protein>
<dbReference type="AlphaFoldDB" id="A0A0R2JJV5"/>
<gene>
    <name evidence="1" type="ORF">IV67_GL001561</name>
</gene>
<accession>A0A0R2JJV5</accession>
<dbReference type="STRING" id="1620.IV67_GL001561"/>
<proteinExistence type="predicted"/>
<organism evidence="1 2">
    <name type="scientific">Weissella minor</name>
    <dbReference type="NCBI Taxonomy" id="1620"/>
    <lineage>
        <taxon>Bacteria</taxon>
        <taxon>Bacillati</taxon>
        <taxon>Bacillota</taxon>
        <taxon>Bacilli</taxon>
        <taxon>Lactobacillales</taxon>
        <taxon>Lactobacillaceae</taxon>
        <taxon>Weissella</taxon>
    </lineage>
</organism>
<evidence type="ECO:0000313" key="1">
    <source>
        <dbReference type="EMBL" id="KRN77504.1"/>
    </source>
</evidence>
<keyword evidence="2" id="KW-1185">Reference proteome</keyword>